<dbReference type="GO" id="GO:0009231">
    <property type="term" value="P:riboflavin biosynthetic process"/>
    <property type="evidence" value="ECO:0007669"/>
    <property type="project" value="InterPro"/>
</dbReference>
<dbReference type="InterPro" id="IPR002734">
    <property type="entry name" value="RibDG_C"/>
</dbReference>
<organism evidence="2 3">
    <name type="scientific">Mucilaginibacter celer</name>
    <dbReference type="NCBI Taxonomy" id="2305508"/>
    <lineage>
        <taxon>Bacteria</taxon>
        <taxon>Pseudomonadati</taxon>
        <taxon>Bacteroidota</taxon>
        <taxon>Sphingobacteriia</taxon>
        <taxon>Sphingobacteriales</taxon>
        <taxon>Sphingobacteriaceae</taxon>
        <taxon>Mucilaginibacter</taxon>
    </lineage>
</organism>
<dbReference type="SUPFAM" id="SSF53597">
    <property type="entry name" value="Dihydrofolate reductase-like"/>
    <property type="match status" value="1"/>
</dbReference>
<proteinExistence type="predicted"/>
<dbReference type="Pfam" id="PF01872">
    <property type="entry name" value="RibD_C"/>
    <property type="match status" value="1"/>
</dbReference>
<dbReference type="InterPro" id="IPR024072">
    <property type="entry name" value="DHFR-like_dom_sf"/>
</dbReference>
<accession>A0A494W584</accession>
<dbReference type="RefSeq" id="WP_119406738.1">
    <property type="nucleotide sequence ID" value="NZ_CP032869.1"/>
</dbReference>
<dbReference type="Proteomes" id="UP000270046">
    <property type="component" value="Chromosome"/>
</dbReference>
<protein>
    <submittedName>
        <fullName evidence="2">Dihydrofolate reductase</fullName>
    </submittedName>
</protein>
<dbReference type="PANTHER" id="PTHR38011:SF11">
    <property type="entry name" value="2,5-DIAMINO-6-RIBOSYLAMINO-4(3H)-PYRIMIDINONE 5'-PHOSPHATE REDUCTASE"/>
    <property type="match status" value="1"/>
</dbReference>
<dbReference type="EMBL" id="CP032869">
    <property type="protein sequence ID" value="AYL98462.1"/>
    <property type="molecule type" value="Genomic_DNA"/>
</dbReference>
<evidence type="ECO:0000313" key="2">
    <source>
        <dbReference type="EMBL" id="AYL98462.1"/>
    </source>
</evidence>
<feature type="domain" description="Bacterial bifunctional deaminase-reductase C-terminal" evidence="1">
    <location>
        <begin position="2"/>
        <end position="164"/>
    </location>
</feature>
<dbReference type="InterPro" id="IPR050765">
    <property type="entry name" value="Riboflavin_Biosynth_HTPR"/>
</dbReference>
<keyword evidence="3" id="KW-1185">Reference proteome</keyword>
<dbReference type="PANTHER" id="PTHR38011">
    <property type="entry name" value="DIHYDROFOLATE REDUCTASE FAMILY PROTEIN (AFU_ORTHOLOGUE AFUA_8G06820)"/>
    <property type="match status" value="1"/>
</dbReference>
<evidence type="ECO:0000313" key="3">
    <source>
        <dbReference type="Proteomes" id="UP000270046"/>
    </source>
</evidence>
<dbReference type="GO" id="GO:0008703">
    <property type="term" value="F:5-amino-6-(5-phosphoribosylamino)uracil reductase activity"/>
    <property type="evidence" value="ECO:0007669"/>
    <property type="project" value="InterPro"/>
</dbReference>
<reference evidence="2 3" key="1">
    <citation type="submission" date="2018-10" db="EMBL/GenBank/DDBJ databases">
        <title>Genome sequencing of Mucilaginibacter sp. HYN0043.</title>
        <authorList>
            <person name="Kim M."/>
            <person name="Yi H."/>
        </authorList>
    </citation>
    <scope>NUCLEOTIDE SEQUENCE [LARGE SCALE GENOMIC DNA]</scope>
    <source>
        <strain evidence="2 3">HYN0043</strain>
    </source>
</reference>
<gene>
    <name evidence="2" type="ORF">HYN43_025675</name>
</gene>
<name>A0A494W584_9SPHI</name>
<sequence>MRKIILNLAVSLDGFIEGPNGEYDWCFNDQDYGLTEFFNASDAIFVGRKSYELIMNTDPNMFAGIKLYVFSDTLNEPQGGNVELIRSGDFLKRVEEIRAQDGKNIWLFGGASLVSAFIEHNLISELLLSVHPIILGAGRPLFTDIKERVQLVLLGSETFSSGLIQLRYTMKPKFDLGMLEGM</sequence>
<dbReference type="OrthoDB" id="195113at2"/>
<dbReference type="KEGG" id="muh:HYN43_025675"/>
<evidence type="ECO:0000259" key="1">
    <source>
        <dbReference type="Pfam" id="PF01872"/>
    </source>
</evidence>
<dbReference type="AlphaFoldDB" id="A0A494W584"/>
<dbReference type="Gene3D" id="3.40.430.10">
    <property type="entry name" value="Dihydrofolate Reductase, subunit A"/>
    <property type="match status" value="1"/>
</dbReference>